<evidence type="ECO:0000256" key="1">
    <source>
        <dbReference type="ARBA" id="ARBA00023125"/>
    </source>
</evidence>
<evidence type="ECO:0000313" key="5">
    <source>
        <dbReference type="Proteomes" id="UP000070319"/>
    </source>
</evidence>
<gene>
    <name evidence="4" type="ORF">HMPREF2531_01945</name>
</gene>
<evidence type="ECO:0000256" key="2">
    <source>
        <dbReference type="SAM" id="MobiDB-lite"/>
    </source>
</evidence>
<dbReference type="RefSeq" id="WP_061435533.1">
    <property type="nucleotide sequence ID" value="NZ_KQ968691.1"/>
</dbReference>
<dbReference type="GO" id="GO:0003677">
    <property type="term" value="F:DNA binding"/>
    <property type="evidence" value="ECO:0007669"/>
    <property type="project" value="UniProtKB-KW"/>
</dbReference>
<reference evidence="4 5" key="1">
    <citation type="submission" date="2016-02" db="EMBL/GenBank/DDBJ databases">
        <authorList>
            <person name="Wen L."/>
            <person name="He K."/>
            <person name="Yang H."/>
        </authorList>
    </citation>
    <scope>NUCLEOTIDE SEQUENCE [LARGE SCALE GENOMIC DNA]</scope>
    <source>
        <strain evidence="4 5">KLE1704</strain>
    </source>
</reference>
<feature type="domain" description="HU" evidence="3">
    <location>
        <begin position="20"/>
        <end position="109"/>
    </location>
</feature>
<organism evidence="4">
    <name type="scientific">Bacteroides intestinalis</name>
    <dbReference type="NCBI Taxonomy" id="329854"/>
    <lineage>
        <taxon>Bacteria</taxon>
        <taxon>Pseudomonadati</taxon>
        <taxon>Bacteroidota</taxon>
        <taxon>Bacteroidia</taxon>
        <taxon>Bacteroidales</taxon>
        <taxon>Bacteroidaceae</taxon>
        <taxon>Bacteroides</taxon>
    </lineage>
</organism>
<dbReference type="SUPFAM" id="SSF47729">
    <property type="entry name" value="IHF-like DNA-binding proteins"/>
    <property type="match status" value="1"/>
</dbReference>
<dbReference type="InterPro" id="IPR005902">
    <property type="entry name" value="HU_DNA-bd_put"/>
</dbReference>
<dbReference type="Pfam" id="PF18291">
    <property type="entry name" value="HU-HIG"/>
    <property type="match status" value="1"/>
</dbReference>
<sequence>MAFFKKNQQKINNLWYPYAITVGKPVDTDQIAARLSQLSTVTPGDSYAVMKNLGSVLGDYMAQGRTVKIDGVGTFYYTAATNKNGVESADKVSASQITGVRVRFIPEVRRNSSKKVTTRSMVDTNVFWEEWGGNSTGGSADGSGNQGGSGDGGLDENPLG</sequence>
<dbReference type="Proteomes" id="UP000070319">
    <property type="component" value="Unassembled WGS sequence"/>
</dbReference>
<keyword evidence="1 4" id="KW-0238">DNA-binding</keyword>
<feature type="region of interest" description="Disordered" evidence="2">
    <location>
        <begin position="132"/>
        <end position="160"/>
    </location>
</feature>
<protein>
    <submittedName>
        <fullName evidence="4">Putative DNA-binding protein</fullName>
    </submittedName>
</protein>
<dbReference type="NCBIfam" id="TIGR01201">
    <property type="entry name" value="HU_rel"/>
    <property type="match status" value="1"/>
</dbReference>
<evidence type="ECO:0000259" key="3">
    <source>
        <dbReference type="Pfam" id="PF18291"/>
    </source>
</evidence>
<accession>A0A139LJR0</accession>
<comment type="caution">
    <text evidence="4">The sequence shown here is derived from an EMBL/GenBank/DDBJ whole genome shotgun (WGS) entry which is preliminary data.</text>
</comment>
<evidence type="ECO:0000313" key="4">
    <source>
        <dbReference type="EMBL" id="KXT51692.1"/>
    </source>
</evidence>
<dbReference type="PATRIC" id="fig|329854.7.peg.1979"/>
<proteinExistence type="predicted"/>
<name>A0A139LJR0_9BACE</name>
<dbReference type="InterPro" id="IPR041607">
    <property type="entry name" value="HU-HIG"/>
</dbReference>
<dbReference type="AlphaFoldDB" id="A0A139LJR0"/>
<feature type="compositionally biased region" description="Gly residues" evidence="2">
    <location>
        <begin position="134"/>
        <end position="152"/>
    </location>
</feature>
<dbReference type="EMBL" id="LTDF01000073">
    <property type="protein sequence ID" value="KXT51692.1"/>
    <property type="molecule type" value="Genomic_DNA"/>
</dbReference>
<dbReference type="InterPro" id="IPR010992">
    <property type="entry name" value="IHF-like_DNA-bd_dom_sf"/>
</dbReference>